<accession>A0A9D2D4T5</accession>
<dbReference type="EMBL" id="DXCH01000306">
    <property type="protein sequence ID" value="HIZ08553.1"/>
    <property type="molecule type" value="Genomic_DNA"/>
</dbReference>
<reference evidence="2" key="2">
    <citation type="submission" date="2021-04" db="EMBL/GenBank/DDBJ databases">
        <authorList>
            <person name="Gilroy R."/>
        </authorList>
    </citation>
    <scope>NUCLEOTIDE SEQUENCE</scope>
    <source>
        <strain evidence="2">CHK192-9172</strain>
    </source>
</reference>
<reference evidence="2" key="1">
    <citation type="journal article" date="2021" name="PeerJ">
        <title>Extensive microbial diversity within the chicken gut microbiome revealed by metagenomics and culture.</title>
        <authorList>
            <person name="Gilroy R."/>
            <person name="Ravi A."/>
            <person name="Getino M."/>
            <person name="Pursley I."/>
            <person name="Horton D.L."/>
            <person name="Alikhan N.F."/>
            <person name="Baker D."/>
            <person name="Gharbi K."/>
            <person name="Hall N."/>
            <person name="Watson M."/>
            <person name="Adriaenssens E.M."/>
            <person name="Foster-Nyarko E."/>
            <person name="Jarju S."/>
            <person name="Secka A."/>
            <person name="Antonio M."/>
            <person name="Oren A."/>
            <person name="Chaudhuri R.R."/>
            <person name="La Ragione R."/>
            <person name="Hildebrand F."/>
            <person name="Pallen M.J."/>
        </authorList>
    </citation>
    <scope>NUCLEOTIDE SEQUENCE</scope>
    <source>
        <strain evidence="2">CHK192-9172</strain>
    </source>
</reference>
<dbReference type="Proteomes" id="UP000824024">
    <property type="component" value="Unassembled WGS sequence"/>
</dbReference>
<keyword evidence="1" id="KW-1133">Transmembrane helix</keyword>
<dbReference type="SUPFAM" id="SSF81340">
    <property type="entry name" value="Clc chloride channel"/>
    <property type="match status" value="1"/>
</dbReference>
<proteinExistence type="predicted"/>
<sequence>MRKRKSNWGLFIAFAAITGALIAIIVWLFLKISNVGITIIWDIIPDAISFKYYTIVMCLVGGLIIGIFHQVCGGYPEPMKKAVIRFKNEGGYPYRKIPVIIFASFLSLFFGGAVGPEAGLVGILLGLCCWAKDQFGMARYQMDVTLENDPDMSRLDIFKDMVADLFLPADEIVYDKRIRWTRAEQVTTGVTA</sequence>
<evidence type="ECO:0000313" key="3">
    <source>
        <dbReference type="Proteomes" id="UP000824024"/>
    </source>
</evidence>
<evidence type="ECO:0008006" key="4">
    <source>
        <dbReference type="Google" id="ProtNLM"/>
    </source>
</evidence>
<feature type="non-terminal residue" evidence="2">
    <location>
        <position position="192"/>
    </location>
</feature>
<gene>
    <name evidence="2" type="ORF">IAA08_11545</name>
</gene>
<feature type="transmembrane region" description="Helical" evidence="1">
    <location>
        <begin position="50"/>
        <end position="76"/>
    </location>
</feature>
<dbReference type="Gene3D" id="1.10.3080.10">
    <property type="entry name" value="Clc chloride channel"/>
    <property type="match status" value="1"/>
</dbReference>
<feature type="transmembrane region" description="Helical" evidence="1">
    <location>
        <begin position="97"/>
        <end position="127"/>
    </location>
</feature>
<protein>
    <recommendedName>
        <fullName evidence="4">Chloride channel protein</fullName>
    </recommendedName>
</protein>
<keyword evidence="1" id="KW-0812">Transmembrane</keyword>
<feature type="transmembrane region" description="Helical" evidence="1">
    <location>
        <begin position="7"/>
        <end position="30"/>
    </location>
</feature>
<evidence type="ECO:0000313" key="2">
    <source>
        <dbReference type="EMBL" id="HIZ08553.1"/>
    </source>
</evidence>
<name>A0A9D2D4T5_9FIRM</name>
<organism evidence="2 3">
    <name type="scientific">Candidatus Eubacterium avistercoris</name>
    <dbReference type="NCBI Taxonomy" id="2838567"/>
    <lineage>
        <taxon>Bacteria</taxon>
        <taxon>Bacillati</taxon>
        <taxon>Bacillota</taxon>
        <taxon>Clostridia</taxon>
        <taxon>Eubacteriales</taxon>
        <taxon>Eubacteriaceae</taxon>
        <taxon>Eubacterium</taxon>
    </lineage>
</organism>
<evidence type="ECO:0000256" key="1">
    <source>
        <dbReference type="SAM" id="Phobius"/>
    </source>
</evidence>
<comment type="caution">
    <text evidence="2">The sequence shown here is derived from an EMBL/GenBank/DDBJ whole genome shotgun (WGS) entry which is preliminary data.</text>
</comment>
<keyword evidence="1" id="KW-0472">Membrane</keyword>
<dbReference type="AlphaFoldDB" id="A0A9D2D4T5"/>
<dbReference type="InterPro" id="IPR014743">
    <property type="entry name" value="Cl-channel_core"/>
</dbReference>